<feature type="domain" description="RING-type" evidence="8">
    <location>
        <begin position="275"/>
        <end position="310"/>
    </location>
</feature>
<dbReference type="SUPFAM" id="SSF52540">
    <property type="entry name" value="P-loop containing nucleoside triphosphate hydrolases"/>
    <property type="match status" value="1"/>
</dbReference>
<keyword evidence="4" id="KW-0378">Hydrolase</keyword>
<dbReference type="InterPro" id="IPR001841">
    <property type="entry name" value="Znf_RING"/>
</dbReference>
<dbReference type="GO" id="GO:0005525">
    <property type="term" value="F:GTP binding"/>
    <property type="evidence" value="ECO:0007669"/>
    <property type="project" value="UniProtKB-KW"/>
</dbReference>
<keyword evidence="3 7" id="KW-0479">Metal-binding</keyword>
<organism evidence="10 11">
    <name type="scientific">Hypsibius exemplaris</name>
    <name type="common">Freshwater tardigrade</name>
    <dbReference type="NCBI Taxonomy" id="2072580"/>
    <lineage>
        <taxon>Eukaryota</taxon>
        <taxon>Metazoa</taxon>
        <taxon>Ecdysozoa</taxon>
        <taxon>Tardigrada</taxon>
        <taxon>Eutardigrada</taxon>
        <taxon>Parachela</taxon>
        <taxon>Hypsibioidea</taxon>
        <taxon>Hypsibiidae</taxon>
        <taxon>Hypsibius</taxon>
    </lineage>
</organism>
<dbReference type="InterPro" id="IPR013083">
    <property type="entry name" value="Znf_RING/FYVE/PHD"/>
</dbReference>
<dbReference type="Pfam" id="PF13920">
    <property type="entry name" value="zf-C3HC4_3"/>
    <property type="match status" value="1"/>
</dbReference>
<dbReference type="GO" id="GO:0016020">
    <property type="term" value="C:membrane"/>
    <property type="evidence" value="ECO:0007669"/>
    <property type="project" value="InterPro"/>
</dbReference>
<dbReference type="PROSITE" id="PS50089">
    <property type="entry name" value="ZF_RING_2"/>
    <property type="match status" value="1"/>
</dbReference>
<name>A0A9X6RJL3_HYPEX</name>
<dbReference type="SUPFAM" id="SSF57850">
    <property type="entry name" value="RING/U-box"/>
    <property type="match status" value="1"/>
</dbReference>
<evidence type="ECO:0000313" key="10">
    <source>
        <dbReference type="EMBL" id="OWA49940.1"/>
    </source>
</evidence>
<dbReference type="AlphaFoldDB" id="A0A9X6RJL3"/>
<keyword evidence="2" id="KW-0547">Nucleotide-binding</keyword>
<evidence type="ECO:0000256" key="2">
    <source>
        <dbReference type="ARBA" id="ARBA00022741"/>
    </source>
</evidence>
<dbReference type="GO" id="GO:0008270">
    <property type="term" value="F:zinc ion binding"/>
    <property type="evidence" value="ECO:0007669"/>
    <property type="project" value="UniProtKB-KW"/>
</dbReference>
<dbReference type="PROSITE" id="PS51716">
    <property type="entry name" value="G_IRG"/>
    <property type="match status" value="1"/>
</dbReference>
<evidence type="ECO:0000313" key="11">
    <source>
        <dbReference type="Proteomes" id="UP000192578"/>
    </source>
</evidence>
<reference evidence="11" key="1">
    <citation type="submission" date="2017-01" db="EMBL/GenBank/DDBJ databases">
        <title>Comparative genomics of anhydrobiosis in the tardigrade Hypsibius dujardini.</title>
        <authorList>
            <person name="Yoshida Y."/>
            <person name="Koutsovoulos G."/>
            <person name="Laetsch D."/>
            <person name="Stevens L."/>
            <person name="Kumar S."/>
            <person name="Horikawa D."/>
            <person name="Ishino K."/>
            <person name="Komine S."/>
            <person name="Tomita M."/>
            <person name="Blaxter M."/>
            <person name="Arakawa K."/>
        </authorList>
    </citation>
    <scope>NUCLEOTIDE SEQUENCE [LARGE SCALE GENOMIC DNA]</scope>
    <source>
        <strain evidence="11">Z151</strain>
    </source>
</reference>
<evidence type="ECO:0000256" key="3">
    <source>
        <dbReference type="ARBA" id="ARBA00022771"/>
    </source>
</evidence>
<comment type="caution">
    <text evidence="10">The sequence shown here is derived from an EMBL/GenBank/DDBJ whole genome shotgun (WGS) entry which is preliminary data.</text>
</comment>
<dbReference type="OrthoDB" id="6270329at2759"/>
<dbReference type="Pfam" id="PF05049">
    <property type="entry name" value="IIGP"/>
    <property type="match status" value="1"/>
</dbReference>
<protein>
    <recommendedName>
        <fullName evidence="12">RING-type domain-containing protein</fullName>
    </recommendedName>
</protein>
<evidence type="ECO:0000256" key="1">
    <source>
        <dbReference type="ARBA" id="ARBA00005429"/>
    </source>
</evidence>
<dbReference type="InterPro" id="IPR007743">
    <property type="entry name" value="Immunity-related_GTPase-like"/>
</dbReference>
<evidence type="ECO:0000259" key="9">
    <source>
        <dbReference type="PROSITE" id="PS51716"/>
    </source>
</evidence>
<evidence type="ECO:0000256" key="7">
    <source>
        <dbReference type="PROSITE-ProRule" id="PRU00175"/>
    </source>
</evidence>
<dbReference type="Gene3D" id="3.30.40.10">
    <property type="entry name" value="Zinc/RING finger domain, C3HC4 (zinc finger)"/>
    <property type="match status" value="1"/>
</dbReference>
<keyword evidence="11" id="KW-1185">Reference proteome</keyword>
<feature type="domain" description="IRG-type G" evidence="9">
    <location>
        <begin position="53"/>
        <end position="246"/>
    </location>
</feature>
<evidence type="ECO:0000256" key="4">
    <source>
        <dbReference type="ARBA" id="ARBA00022801"/>
    </source>
</evidence>
<comment type="similarity">
    <text evidence="1">Belongs to the TRAFAC class dynamin-like GTPase superfamily. IRG family.</text>
</comment>
<gene>
    <name evidence="10" type="ORF">BV898_14474</name>
</gene>
<proteinExistence type="inferred from homology"/>
<evidence type="ECO:0008006" key="12">
    <source>
        <dbReference type="Google" id="ProtNLM"/>
    </source>
</evidence>
<evidence type="ECO:0000256" key="6">
    <source>
        <dbReference type="ARBA" id="ARBA00023134"/>
    </source>
</evidence>
<dbReference type="Proteomes" id="UP000192578">
    <property type="component" value="Unassembled WGS sequence"/>
</dbReference>
<dbReference type="PANTHER" id="PTHR32341:SF16">
    <property type="match status" value="1"/>
</dbReference>
<keyword evidence="3 7" id="KW-0863">Zinc-finger</keyword>
<dbReference type="PANTHER" id="PTHR32341">
    <property type="entry name" value="INTERFERON-INDUCIBLE GTPASE"/>
    <property type="match status" value="1"/>
</dbReference>
<keyword evidence="6" id="KW-0342">GTP-binding</keyword>
<dbReference type="GO" id="GO:0016787">
    <property type="term" value="F:hydrolase activity"/>
    <property type="evidence" value="ECO:0007669"/>
    <property type="project" value="UniProtKB-KW"/>
</dbReference>
<dbReference type="EMBL" id="MTYJ01000178">
    <property type="protein sequence ID" value="OWA49940.1"/>
    <property type="molecule type" value="Genomic_DNA"/>
</dbReference>
<dbReference type="InterPro" id="IPR030385">
    <property type="entry name" value="G_IRG_dom"/>
</dbReference>
<dbReference type="Gene3D" id="3.40.50.300">
    <property type="entry name" value="P-loop containing nucleotide triphosphate hydrolases"/>
    <property type="match status" value="1"/>
</dbReference>
<dbReference type="InterPro" id="IPR051515">
    <property type="entry name" value="IRG"/>
</dbReference>
<accession>A0A9X6RJL3</accession>
<sequence length="335" mass="37297">MSGAPPTQATRPDLCGTTKCGDGECLAPNCQMTPEQFVAIVRERTTELALDHECYNFVVVRTTGVGKSSLVNGLRLLSDQDSDGYAPVGDDTEGTHRICQYRYPGYPHIRIFDAPGGGTDEHPEHGYFFDKSCYLFDCILLVNHGSMRSLDMSVIRSSLAWNIPCAIVRTQCDNTLINLSRVHRTMSRDQLKEMLRATTEKTMARKSAELGILRELLPPVFHVSATVYQYDDCKQYEMDDSSLLAWLAITAIRSRKTNVDLMTRNPLPDISDNVCPVCLESFADVVLGPCGHTICRGCSADWTQDCVLCRGPIAQKFYVDMPNARLIRPSAPERS</sequence>
<evidence type="ECO:0000259" key="8">
    <source>
        <dbReference type="PROSITE" id="PS50089"/>
    </source>
</evidence>
<keyword evidence="5" id="KW-0862">Zinc</keyword>
<evidence type="ECO:0000256" key="5">
    <source>
        <dbReference type="ARBA" id="ARBA00022833"/>
    </source>
</evidence>
<dbReference type="InterPro" id="IPR027417">
    <property type="entry name" value="P-loop_NTPase"/>
</dbReference>
<dbReference type="SMART" id="SM00184">
    <property type="entry name" value="RING"/>
    <property type="match status" value="1"/>
</dbReference>